<dbReference type="RefSeq" id="WP_229925574.1">
    <property type="nucleotide sequence ID" value="NZ_BNBT01000026.1"/>
</dbReference>
<dbReference type="Pfam" id="PF13472">
    <property type="entry name" value="Lipase_GDSL_2"/>
    <property type="match status" value="1"/>
</dbReference>
<feature type="domain" description="SGNH hydrolase-type esterase" evidence="3">
    <location>
        <begin position="274"/>
        <end position="464"/>
    </location>
</feature>
<dbReference type="InterPro" id="IPR053140">
    <property type="entry name" value="GDSL_Rv0518-like"/>
</dbReference>
<feature type="chain" id="PRO_5037932119" evidence="2">
    <location>
        <begin position="24"/>
        <end position="475"/>
    </location>
</feature>
<sequence length="475" mass="49503">MTVLVAAAALLAVPLLPLPTAHADARVTAAAATGGTTAADRAAKADTGTSPDTGASDGTGTSLDTEASDGTASATVGRSREAARGGAARGRDGDGWRGAWATSVQPPGRTLLPNWSQEGFKQQSLRQVVRVSTGGTALRFKLSNRYGSTSLRVAGAAVGRTGKGAAVRAGTSRALAFGEEKAVTVPAGGEVFSDALRMRVGPLESLTLTLYLAEPTGPATYHMSALTTSYRAPGDLRFEESGEAFTDTSVSWYYVADVEVRGGPTGRGNGVVTFGDSITDGFASTVDADNRYPDELAERYAREGRPRGVLNHGISGNMITYGTPGTGESGVNRFKKDVLPEPGVSTVVVLEGINDVGLSELPGSSVPDISVEQLIAAHRDIIRQARAKGLKVIGATLTPFKGAVYFSERGEAKRDALNEWIRTSGAYDRVIDLDRALADPADRDRLVPAYDSGDHLHPSDAGYHAIAEAIDVDSL</sequence>
<dbReference type="AlphaFoldDB" id="A0A918ZIT0"/>
<gene>
    <name evidence="4" type="ORF">GCM10018785_24090</name>
</gene>
<organism evidence="4 5">
    <name type="scientific">Streptomyces longispororuber</name>
    <dbReference type="NCBI Taxonomy" id="68230"/>
    <lineage>
        <taxon>Bacteria</taxon>
        <taxon>Bacillati</taxon>
        <taxon>Actinomycetota</taxon>
        <taxon>Actinomycetes</taxon>
        <taxon>Kitasatosporales</taxon>
        <taxon>Streptomycetaceae</taxon>
        <taxon>Streptomyces</taxon>
    </lineage>
</organism>
<protein>
    <submittedName>
        <fullName evidence="4">SGNH hydrolase</fullName>
    </submittedName>
</protein>
<feature type="region of interest" description="Disordered" evidence="1">
    <location>
        <begin position="32"/>
        <end position="110"/>
    </location>
</feature>
<keyword evidence="2" id="KW-0732">Signal</keyword>
<dbReference type="CDD" id="cd01830">
    <property type="entry name" value="XynE_like"/>
    <property type="match status" value="1"/>
</dbReference>
<dbReference type="GO" id="GO:0016787">
    <property type="term" value="F:hydrolase activity"/>
    <property type="evidence" value="ECO:0007669"/>
    <property type="project" value="UniProtKB-KW"/>
</dbReference>
<feature type="compositionally biased region" description="Basic and acidic residues" evidence="1">
    <location>
        <begin position="78"/>
        <end position="95"/>
    </location>
</feature>
<dbReference type="InterPro" id="IPR036514">
    <property type="entry name" value="SGNH_hydro_sf"/>
</dbReference>
<reference evidence="4" key="2">
    <citation type="submission" date="2020-09" db="EMBL/GenBank/DDBJ databases">
        <authorList>
            <person name="Sun Q."/>
            <person name="Ohkuma M."/>
        </authorList>
    </citation>
    <scope>NUCLEOTIDE SEQUENCE</scope>
    <source>
        <strain evidence="4">JCM 4784</strain>
    </source>
</reference>
<name>A0A918ZIT0_9ACTN</name>
<feature type="signal peptide" evidence="2">
    <location>
        <begin position="1"/>
        <end position="23"/>
    </location>
</feature>
<dbReference type="PANTHER" id="PTHR43784:SF2">
    <property type="entry name" value="GDSL-LIKE LIPASE_ACYLHYDROLASE, PUTATIVE (AFU_ORTHOLOGUE AFUA_2G00820)-RELATED"/>
    <property type="match status" value="1"/>
</dbReference>
<evidence type="ECO:0000313" key="5">
    <source>
        <dbReference type="Proteomes" id="UP000608024"/>
    </source>
</evidence>
<dbReference type="Gene3D" id="3.40.50.1110">
    <property type="entry name" value="SGNH hydrolase"/>
    <property type="match status" value="1"/>
</dbReference>
<evidence type="ECO:0000256" key="1">
    <source>
        <dbReference type="SAM" id="MobiDB-lite"/>
    </source>
</evidence>
<dbReference type="SUPFAM" id="SSF52266">
    <property type="entry name" value="SGNH hydrolase"/>
    <property type="match status" value="1"/>
</dbReference>
<dbReference type="Proteomes" id="UP000608024">
    <property type="component" value="Unassembled WGS sequence"/>
</dbReference>
<accession>A0A918ZIT0</accession>
<keyword evidence="4" id="KW-0378">Hydrolase</keyword>
<proteinExistence type="predicted"/>
<feature type="compositionally biased region" description="Polar residues" evidence="1">
    <location>
        <begin position="50"/>
        <end position="76"/>
    </location>
</feature>
<feature type="compositionally biased region" description="Low complexity" evidence="1">
    <location>
        <begin position="32"/>
        <end position="49"/>
    </location>
</feature>
<evidence type="ECO:0000313" key="4">
    <source>
        <dbReference type="EMBL" id="GHE53727.1"/>
    </source>
</evidence>
<evidence type="ECO:0000259" key="3">
    <source>
        <dbReference type="Pfam" id="PF13472"/>
    </source>
</evidence>
<dbReference type="InterPro" id="IPR013830">
    <property type="entry name" value="SGNH_hydro"/>
</dbReference>
<comment type="caution">
    <text evidence="4">The sequence shown here is derived from an EMBL/GenBank/DDBJ whole genome shotgun (WGS) entry which is preliminary data.</text>
</comment>
<reference evidence="4" key="1">
    <citation type="journal article" date="2014" name="Int. J. Syst. Evol. Microbiol.">
        <title>Complete genome sequence of Corynebacterium casei LMG S-19264T (=DSM 44701T), isolated from a smear-ripened cheese.</title>
        <authorList>
            <consortium name="US DOE Joint Genome Institute (JGI-PGF)"/>
            <person name="Walter F."/>
            <person name="Albersmeier A."/>
            <person name="Kalinowski J."/>
            <person name="Ruckert C."/>
        </authorList>
    </citation>
    <scope>NUCLEOTIDE SEQUENCE</scope>
    <source>
        <strain evidence="4">JCM 4784</strain>
    </source>
</reference>
<dbReference type="EMBL" id="BNBT01000026">
    <property type="protein sequence ID" value="GHE53727.1"/>
    <property type="molecule type" value="Genomic_DNA"/>
</dbReference>
<keyword evidence="5" id="KW-1185">Reference proteome</keyword>
<evidence type="ECO:0000256" key="2">
    <source>
        <dbReference type="SAM" id="SignalP"/>
    </source>
</evidence>
<dbReference type="PANTHER" id="PTHR43784">
    <property type="entry name" value="GDSL-LIKE LIPASE/ACYLHYDROLASE, PUTATIVE (AFU_ORTHOLOGUE AFUA_2G00820)-RELATED"/>
    <property type="match status" value="1"/>
</dbReference>